<sequence>MRSQQCSYRLIDNKWIHRYRTHGYFILISLLFSCFLVLPRQVQAEQDRIPKETYDNSSYTLIGKLNDIPIVLWMRTYPSGNWVGRYFLADNPLTDIRFSGDMVNNQLRFTFFENNPDKDKGIVIDMIKDKLEARIIDPSSAATDPFELNSVLSTDFIFSPGLTMFANDDLYEALRQVHFDLKPGEVTTYKDLKLQWYSTAMQAGMQFFNISSNLPSDVLEEINTTLELDYRRAIRSIQLFEFSENHFNTQITYKTANQLSVMSDLFLKNNDGRVYASKNGYNFDLATGKLIELSELLNFNDPDAVGTWFVEYFRQHEYDFITLPDAACLGIDNPTTWSIDNLDWYLNDKGINLIPYIDYPCDVIAVLPFSLITERKMGL</sequence>
<evidence type="ECO:0000313" key="3">
    <source>
        <dbReference type="Proteomes" id="UP000242642"/>
    </source>
</evidence>
<keyword evidence="1" id="KW-1133">Transmembrane helix</keyword>
<dbReference type="PROSITE" id="PS51257">
    <property type="entry name" value="PROKAR_LIPOPROTEIN"/>
    <property type="match status" value="1"/>
</dbReference>
<dbReference type="EMBL" id="FOHV01000008">
    <property type="protein sequence ID" value="SET08157.1"/>
    <property type="molecule type" value="Genomic_DNA"/>
</dbReference>
<accession>A0A1I0BMH5</accession>
<proteinExistence type="predicted"/>
<dbReference type="AlphaFoldDB" id="A0A1I0BMH5"/>
<evidence type="ECO:0008006" key="4">
    <source>
        <dbReference type="Google" id="ProtNLM"/>
    </source>
</evidence>
<feature type="transmembrane region" description="Helical" evidence="1">
    <location>
        <begin position="21"/>
        <end position="38"/>
    </location>
</feature>
<dbReference type="RefSeq" id="WP_093318830.1">
    <property type="nucleotide sequence ID" value="NZ_FOHV01000008.1"/>
</dbReference>
<dbReference type="OrthoDB" id="1310909at2"/>
<name>A0A1I0BMH5_9GAMM</name>
<reference evidence="3" key="1">
    <citation type="submission" date="2016-10" db="EMBL/GenBank/DDBJ databases">
        <authorList>
            <person name="Varghese N."/>
            <person name="Submissions S."/>
        </authorList>
    </citation>
    <scope>NUCLEOTIDE SEQUENCE [LARGE SCALE GENOMIC DNA]</scope>
    <source>
        <strain evidence="3">DSM 18579</strain>
    </source>
</reference>
<gene>
    <name evidence="2" type="ORF">SAMN02583745_01324</name>
</gene>
<keyword evidence="1" id="KW-0812">Transmembrane</keyword>
<evidence type="ECO:0000256" key="1">
    <source>
        <dbReference type="SAM" id="Phobius"/>
    </source>
</evidence>
<evidence type="ECO:0000313" key="2">
    <source>
        <dbReference type="EMBL" id="SET08157.1"/>
    </source>
</evidence>
<protein>
    <recommendedName>
        <fullName evidence="4">DUF3298 domain-containing protein</fullName>
    </recommendedName>
</protein>
<dbReference type="Proteomes" id="UP000242642">
    <property type="component" value="Unassembled WGS sequence"/>
</dbReference>
<organism evidence="2 3">
    <name type="scientific">Thorsellia anophelis DSM 18579</name>
    <dbReference type="NCBI Taxonomy" id="1123402"/>
    <lineage>
        <taxon>Bacteria</taxon>
        <taxon>Pseudomonadati</taxon>
        <taxon>Pseudomonadota</taxon>
        <taxon>Gammaproteobacteria</taxon>
        <taxon>Enterobacterales</taxon>
        <taxon>Thorselliaceae</taxon>
        <taxon>Thorsellia</taxon>
    </lineage>
</organism>
<keyword evidence="1" id="KW-0472">Membrane</keyword>
<keyword evidence="3" id="KW-1185">Reference proteome</keyword>